<keyword evidence="2" id="KW-1185">Reference proteome</keyword>
<protein>
    <submittedName>
        <fullName evidence="1">Uncharacterized protein</fullName>
    </submittedName>
</protein>
<proteinExistence type="predicted"/>
<evidence type="ECO:0000313" key="1">
    <source>
        <dbReference type="EMBL" id="MBY8888523.1"/>
    </source>
</evidence>
<sequence length="121" mass="13978">MELTADSESRRTEIESLLEEAEQISSDLATWQTPTTPSSSTLLENRKKYHSWYARAKRVVPAEDLPKFIDMYEGGDFIKRIKAFLSSPLEKNQFYNASESNSFIPEWSHPYETTFAQSFAE</sequence>
<name>A0ABS7QZ79_9ACTN</name>
<accession>A0ABS7QZ79</accession>
<evidence type="ECO:0000313" key="2">
    <source>
        <dbReference type="Proteomes" id="UP001198565"/>
    </source>
</evidence>
<dbReference type="Proteomes" id="UP001198565">
    <property type="component" value="Unassembled WGS sequence"/>
</dbReference>
<organism evidence="1 2">
    <name type="scientific">Streptantibioticus parmotrematis</name>
    <dbReference type="NCBI Taxonomy" id="2873249"/>
    <lineage>
        <taxon>Bacteria</taxon>
        <taxon>Bacillati</taxon>
        <taxon>Actinomycetota</taxon>
        <taxon>Actinomycetes</taxon>
        <taxon>Kitasatosporales</taxon>
        <taxon>Streptomycetaceae</taxon>
        <taxon>Streptantibioticus</taxon>
    </lineage>
</organism>
<dbReference type="RefSeq" id="WP_222981239.1">
    <property type="nucleotide sequence ID" value="NZ_JAINVZ010000025.1"/>
</dbReference>
<comment type="caution">
    <text evidence="1">The sequence shown here is derived from an EMBL/GenBank/DDBJ whole genome shotgun (WGS) entry which is preliminary data.</text>
</comment>
<reference evidence="1 2" key="1">
    <citation type="submission" date="2021-08" db="EMBL/GenBank/DDBJ databases">
        <title>Streptomyces sp. PTM05 isolated from lichen.</title>
        <authorList>
            <person name="Somphong A."/>
            <person name="Phongsopitanun W."/>
            <person name="Tanasupawat S."/>
        </authorList>
    </citation>
    <scope>NUCLEOTIDE SEQUENCE [LARGE SCALE GENOMIC DNA]</scope>
    <source>
        <strain evidence="1 2">Ptm05</strain>
    </source>
</reference>
<gene>
    <name evidence="1" type="ORF">K7472_27315</name>
</gene>
<dbReference type="EMBL" id="JAINVZ010000025">
    <property type="protein sequence ID" value="MBY8888523.1"/>
    <property type="molecule type" value="Genomic_DNA"/>
</dbReference>